<evidence type="ECO:0000313" key="10">
    <source>
        <dbReference type="Proteomes" id="UP000282423"/>
    </source>
</evidence>
<keyword evidence="5" id="KW-0998">Cell outer membrane</keyword>
<gene>
    <name evidence="9" type="ORF">D7322_13780</name>
</gene>
<dbReference type="EMBL" id="RBWS01000009">
    <property type="protein sequence ID" value="RKO71218.1"/>
    <property type="molecule type" value="Genomic_DNA"/>
</dbReference>
<dbReference type="SUPFAM" id="SSF48452">
    <property type="entry name" value="TPR-like"/>
    <property type="match status" value="1"/>
</dbReference>
<feature type="domain" description="SusD-like N-terminal" evidence="8">
    <location>
        <begin position="90"/>
        <end position="202"/>
    </location>
</feature>
<proteinExistence type="inferred from homology"/>
<organism evidence="9 10">
    <name type="scientific">Sphingobacterium puteale</name>
    <dbReference type="NCBI Taxonomy" id="2420510"/>
    <lineage>
        <taxon>Bacteria</taxon>
        <taxon>Pseudomonadati</taxon>
        <taxon>Bacteroidota</taxon>
        <taxon>Sphingobacteriia</taxon>
        <taxon>Sphingobacteriales</taxon>
        <taxon>Sphingobacteriaceae</taxon>
        <taxon>Sphingobacterium</taxon>
    </lineage>
</organism>
<dbReference type="AlphaFoldDB" id="A0A420VXV3"/>
<comment type="similarity">
    <text evidence="2">Belongs to the SusD family.</text>
</comment>
<keyword evidence="4" id="KW-0472">Membrane</keyword>
<dbReference type="GO" id="GO:0009279">
    <property type="term" value="C:cell outer membrane"/>
    <property type="evidence" value="ECO:0007669"/>
    <property type="project" value="UniProtKB-SubCell"/>
</dbReference>
<dbReference type="InterPro" id="IPR012944">
    <property type="entry name" value="SusD_RagB_dom"/>
</dbReference>
<accession>A0A420VXV3</accession>
<evidence type="ECO:0000256" key="1">
    <source>
        <dbReference type="ARBA" id="ARBA00004442"/>
    </source>
</evidence>
<evidence type="ECO:0000256" key="2">
    <source>
        <dbReference type="ARBA" id="ARBA00006275"/>
    </source>
</evidence>
<dbReference type="InterPro" id="IPR033985">
    <property type="entry name" value="SusD-like_N"/>
</dbReference>
<keyword evidence="3 6" id="KW-0732">Signal</keyword>
<evidence type="ECO:0000259" key="7">
    <source>
        <dbReference type="Pfam" id="PF07980"/>
    </source>
</evidence>
<feature type="signal peptide" evidence="6">
    <location>
        <begin position="1"/>
        <end position="21"/>
    </location>
</feature>
<feature type="chain" id="PRO_5019504583" evidence="6">
    <location>
        <begin position="22"/>
        <end position="485"/>
    </location>
</feature>
<evidence type="ECO:0000256" key="4">
    <source>
        <dbReference type="ARBA" id="ARBA00023136"/>
    </source>
</evidence>
<sequence>MKTKRFLYGAMVSLGLLSAAACSDRLDVDLKAAINANSMWQDESDAQAAVTGAYVRMRNTFAAAYIFWGEYRTAYWGPGLETNAGYSTAFLNQLNSTHAHANWNNLYTTINDCNLILKHVPEISFATPEKKNEYLAQAYFIRAFCYYWIGRVWGDAPVLTAGFESPNQEDLYPSRQPVQAVFQLVKQDLDRAEELMPATATKAQYGNLDAIRLLKTDYYLWMAKQQNGGTAALNLAKQSVDKVLTGKHALMQNFADVFATELNPEVIFCWRMTQDEFTGGYPSDFLVPIQYISPGLVENPIKVGSHQQWIFLTNNYKTFLTENAADTRAKVSFDTAFDNDKKLTFQWINKYAGKWVNGTRIFESDLLVYRYADALLFSAEIENALGNGQLAVQQLNKIAKRAYGTDNFYADGLPANAINTAILSERKKEFVAEGKLWWDLIRLGVVFNEVESLKNQQSKKNILLWPVHDSSINTNPNIKQTEGYN</sequence>
<reference evidence="9 10" key="1">
    <citation type="submission" date="2018-10" db="EMBL/GenBank/DDBJ databases">
        <title>Sphingobacterium sp. M05W1-28.</title>
        <authorList>
            <person name="Cai H."/>
        </authorList>
    </citation>
    <scope>NUCLEOTIDE SEQUENCE [LARGE SCALE GENOMIC DNA]</scope>
    <source>
        <strain evidence="9 10">M05W1-28</strain>
    </source>
</reference>
<name>A0A420VXV3_9SPHI</name>
<dbReference type="Pfam" id="PF07980">
    <property type="entry name" value="SusD_RagB"/>
    <property type="match status" value="1"/>
</dbReference>
<dbReference type="PROSITE" id="PS51257">
    <property type="entry name" value="PROKAR_LIPOPROTEIN"/>
    <property type="match status" value="1"/>
</dbReference>
<evidence type="ECO:0000313" key="9">
    <source>
        <dbReference type="EMBL" id="RKO71218.1"/>
    </source>
</evidence>
<evidence type="ECO:0000259" key="8">
    <source>
        <dbReference type="Pfam" id="PF14322"/>
    </source>
</evidence>
<dbReference type="InterPro" id="IPR011990">
    <property type="entry name" value="TPR-like_helical_dom_sf"/>
</dbReference>
<dbReference type="Pfam" id="PF14322">
    <property type="entry name" value="SusD-like_3"/>
    <property type="match status" value="1"/>
</dbReference>
<comment type="caution">
    <text evidence="9">The sequence shown here is derived from an EMBL/GenBank/DDBJ whole genome shotgun (WGS) entry which is preliminary data.</text>
</comment>
<evidence type="ECO:0000256" key="6">
    <source>
        <dbReference type="SAM" id="SignalP"/>
    </source>
</evidence>
<evidence type="ECO:0000256" key="3">
    <source>
        <dbReference type="ARBA" id="ARBA00022729"/>
    </source>
</evidence>
<dbReference type="RefSeq" id="WP_121124792.1">
    <property type="nucleotide sequence ID" value="NZ_RBWS01000009.1"/>
</dbReference>
<protein>
    <submittedName>
        <fullName evidence="9">RagB/SusD family nutrient uptake outer membrane protein</fullName>
    </submittedName>
</protein>
<comment type="subcellular location">
    <subcellularLocation>
        <location evidence="1">Cell outer membrane</location>
    </subcellularLocation>
</comment>
<dbReference type="OrthoDB" id="1035036at2"/>
<keyword evidence="10" id="KW-1185">Reference proteome</keyword>
<dbReference type="Proteomes" id="UP000282423">
    <property type="component" value="Unassembled WGS sequence"/>
</dbReference>
<feature type="domain" description="RagB/SusD" evidence="7">
    <location>
        <begin position="334"/>
        <end position="484"/>
    </location>
</feature>
<dbReference type="Gene3D" id="1.25.40.390">
    <property type="match status" value="1"/>
</dbReference>
<evidence type="ECO:0000256" key="5">
    <source>
        <dbReference type="ARBA" id="ARBA00023237"/>
    </source>
</evidence>